<feature type="compositionally biased region" description="Basic and acidic residues" evidence="1">
    <location>
        <begin position="382"/>
        <end position="392"/>
    </location>
</feature>
<dbReference type="AlphaFoldDB" id="A0A8B8VQV8"/>
<gene>
    <name evidence="3" type="primary">LOC118884071</name>
</gene>
<feature type="compositionally biased region" description="Low complexity" evidence="1">
    <location>
        <begin position="176"/>
        <end position="188"/>
    </location>
</feature>
<feature type="compositionally biased region" description="Low complexity" evidence="1">
    <location>
        <begin position="343"/>
        <end position="357"/>
    </location>
</feature>
<evidence type="ECO:0000256" key="1">
    <source>
        <dbReference type="SAM" id="MobiDB-lite"/>
    </source>
</evidence>
<name>A0A8B8VQV8_BALMU</name>
<keyword evidence="2" id="KW-1185">Reference proteome</keyword>
<feature type="compositionally biased region" description="Low complexity" evidence="1">
    <location>
        <begin position="300"/>
        <end position="311"/>
    </location>
</feature>
<evidence type="ECO:0000313" key="3">
    <source>
        <dbReference type="RefSeq" id="XP_036687281.1"/>
    </source>
</evidence>
<evidence type="ECO:0000313" key="2">
    <source>
        <dbReference type="Proteomes" id="UP000694857"/>
    </source>
</evidence>
<feature type="compositionally biased region" description="Gly residues" evidence="1">
    <location>
        <begin position="290"/>
        <end position="299"/>
    </location>
</feature>
<organism evidence="2 3">
    <name type="scientific">Balaenoptera musculus</name>
    <name type="common">Blue whale</name>
    <dbReference type="NCBI Taxonomy" id="9771"/>
    <lineage>
        <taxon>Eukaryota</taxon>
        <taxon>Metazoa</taxon>
        <taxon>Chordata</taxon>
        <taxon>Craniata</taxon>
        <taxon>Vertebrata</taxon>
        <taxon>Euteleostomi</taxon>
        <taxon>Mammalia</taxon>
        <taxon>Eutheria</taxon>
        <taxon>Laurasiatheria</taxon>
        <taxon>Artiodactyla</taxon>
        <taxon>Whippomorpha</taxon>
        <taxon>Cetacea</taxon>
        <taxon>Mysticeti</taxon>
        <taxon>Balaenopteridae</taxon>
        <taxon>Balaenoptera</taxon>
    </lineage>
</organism>
<feature type="compositionally biased region" description="Low complexity" evidence="1">
    <location>
        <begin position="244"/>
        <end position="254"/>
    </location>
</feature>
<dbReference type="KEGG" id="bmus:118884071"/>
<sequence length="510" mass="53526">MDETSYASVSFPNASVDNLKRTMLQEYKVSHVDAEPIIRKCQTQKTNPPERLKVNPRPEGCGMWEDSQRQRACSSLSPTGVLAPAWASGGHPAARWHPRQRPPPRPAVGRRGRDCSRRSGSRVRRCQRAGWDGRKRGKGAAGRGRREGTRAEPAARVPGGERRVQGAARSPEAPELRLLLPGCPGPGERLSRLSRGSPVPPAAPSSGQDPWATQLPPPAPRSVGSGRPTRTSCRQSAGIIVRRAPPTSTAQAAPAPTPGLRAPQLRVPGGRGRGGSGCACGGDARLLIPAGGGGGGGGADARAGLAAAGRGPSHQRWRGEEGRAEQAGWVGSGLRVAMAASTPGRAPLARGGAAQSGRRPRPRPARQPSARSPAPAPAPPPPDRRAGSEGRRAPPRAWAGPSAGGSPGAAQPEPRGQRESHSPLQRPRPRPARRRAPPRSAPPRGQVRRAAARPSAPPRPGEPTSDPRLTWSYGRRRSLRSAPRGRAQEAPRSALRHQGRASPASVVESS</sequence>
<proteinExistence type="predicted"/>
<feature type="compositionally biased region" description="Basic residues" evidence="1">
    <location>
        <begin position="427"/>
        <end position="437"/>
    </location>
</feature>
<dbReference type="Proteomes" id="UP000694857">
    <property type="component" value="Chromosome 18"/>
</dbReference>
<accession>A0A8B8VQV8</accession>
<dbReference type="RefSeq" id="XP_036687281.1">
    <property type="nucleotide sequence ID" value="XM_036831386.1"/>
</dbReference>
<feature type="region of interest" description="Disordered" evidence="1">
    <location>
        <begin position="290"/>
        <end position="510"/>
    </location>
</feature>
<protein>
    <submittedName>
        <fullName evidence="3">Translation initiation factor IF-2-like</fullName>
    </submittedName>
</protein>
<reference evidence="3" key="1">
    <citation type="submission" date="2025-08" db="UniProtKB">
        <authorList>
            <consortium name="RefSeq"/>
        </authorList>
    </citation>
    <scope>IDENTIFICATION</scope>
    <source>
        <tissue evidence="3">Epidermis and Blubber</tissue>
    </source>
</reference>
<feature type="region of interest" description="Disordered" evidence="1">
    <location>
        <begin position="84"/>
        <end position="277"/>
    </location>
</feature>
<dbReference type="GeneID" id="118884071"/>
<dbReference type="OrthoDB" id="10687146at2759"/>